<name>A0A8S5SKA3_9CAUD</name>
<reference evidence="1" key="1">
    <citation type="journal article" date="2021" name="Proc. Natl. Acad. Sci. U.S.A.">
        <title>A Catalog of Tens of Thousands of Viruses from Human Metagenomes Reveals Hidden Associations with Chronic Diseases.</title>
        <authorList>
            <person name="Tisza M.J."/>
            <person name="Buck C.B."/>
        </authorList>
    </citation>
    <scope>NUCLEOTIDE SEQUENCE</scope>
    <source>
        <strain evidence="1">CtkTc5</strain>
    </source>
</reference>
<sequence>MGEAPTYRIQSLFEWLFYFSKQINSRRFRLG</sequence>
<dbReference type="EMBL" id="BK032615">
    <property type="protein sequence ID" value="DAF51398.1"/>
    <property type="molecule type" value="Genomic_DNA"/>
</dbReference>
<proteinExistence type="predicted"/>
<evidence type="ECO:0000313" key="1">
    <source>
        <dbReference type="EMBL" id="DAF51398.1"/>
    </source>
</evidence>
<organism evidence="1">
    <name type="scientific">Siphoviridae sp. ctkTc5</name>
    <dbReference type="NCBI Taxonomy" id="2827922"/>
    <lineage>
        <taxon>Viruses</taxon>
        <taxon>Duplodnaviria</taxon>
        <taxon>Heunggongvirae</taxon>
        <taxon>Uroviricota</taxon>
        <taxon>Caudoviricetes</taxon>
    </lineage>
</organism>
<protein>
    <submittedName>
        <fullName evidence="1">Uncharacterized protein</fullName>
    </submittedName>
</protein>
<accession>A0A8S5SKA3</accession>